<dbReference type="InterPro" id="IPR035906">
    <property type="entry name" value="MetI-like_sf"/>
</dbReference>
<comment type="function">
    <text evidence="10">Part of the ABC transporter complex MalEFGK involved in maltose/maltodextrin import. Probably responsible for the translocation of the substrate across the membrane.</text>
</comment>
<dbReference type="PROSITE" id="PS50928">
    <property type="entry name" value="ABC_TM1"/>
    <property type="match status" value="1"/>
</dbReference>
<feature type="transmembrane region" description="Helical" evidence="9">
    <location>
        <begin position="481"/>
        <end position="502"/>
    </location>
</feature>
<evidence type="ECO:0000256" key="5">
    <source>
        <dbReference type="ARBA" id="ARBA00022597"/>
    </source>
</evidence>
<dbReference type="Gene3D" id="3.10.650.10">
    <property type="entry name" value="MalF N-terminal region-like"/>
    <property type="match status" value="1"/>
</dbReference>
<keyword evidence="13" id="KW-1185">Reference proteome</keyword>
<comment type="similarity">
    <text evidence="2 10">Belongs to the binding-protein-dependent transport system permease family. MalFG subfamily.</text>
</comment>
<dbReference type="InterPro" id="IPR000515">
    <property type="entry name" value="MetI-like"/>
</dbReference>
<evidence type="ECO:0000313" key="13">
    <source>
        <dbReference type="Proteomes" id="UP000237340"/>
    </source>
</evidence>
<comment type="caution">
    <text evidence="12">The sequence shown here is derived from an EMBL/GenBank/DDBJ whole genome shotgun (WGS) entry which is preliminary data.</text>
</comment>
<keyword evidence="5 10" id="KW-0762">Sugar transport</keyword>
<dbReference type="Gene3D" id="1.10.3720.10">
    <property type="entry name" value="MetI-like"/>
    <property type="match status" value="1"/>
</dbReference>
<dbReference type="GO" id="GO:0042956">
    <property type="term" value="P:maltodextrin transmembrane transport"/>
    <property type="evidence" value="ECO:0007669"/>
    <property type="project" value="TreeGrafter"/>
</dbReference>
<feature type="domain" description="ABC transmembrane type-1" evidence="11">
    <location>
        <begin position="309"/>
        <end position="530"/>
    </location>
</feature>
<gene>
    <name evidence="12" type="ORF">C3B61_10525</name>
</gene>
<dbReference type="GO" id="GO:1990060">
    <property type="term" value="C:maltose transport complex"/>
    <property type="evidence" value="ECO:0007669"/>
    <property type="project" value="TreeGrafter"/>
</dbReference>
<evidence type="ECO:0000256" key="3">
    <source>
        <dbReference type="ARBA" id="ARBA00022448"/>
    </source>
</evidence>
<dbReference type="Proteomes" id="UP000237340">
    <property type="component" value="Unassembled WGS sequence"/>
</dbReference>
<name>A0A2S3ZF60_9MICO</name>
<feature type="transmembrane region" description="Helical" evidence="9">
    <location>
        <begin position="96"/>
        <end position="115"/>
    </location>
</feature>
<evidence type="ECO:0000256" key="10">
    <source>
        <dbReference type="RuleBase" id="RU367050"/>
    </source>
</evidence>
<keyword evidence="4 10" id="KW-1003">Cell membrane</keyword>
<dbReference type="RefSeq" id="WP_103460554.1">
    <property type="nucleotide sequence ID" value="NZ_PPXD01000015.1"/>
</dbReference>
<accession>A0A2S3ZF60</accession>
<dbReference type="InterPro" id="IPR032550">
    <property type="entry name" value="TM_PBP2_N"/>
</dbReference>
<keyword evidence="8 9" id="KW-0472">Membrane</keyword>
<dbReference type="PANTHER" id="PTHR47314:SF1">
    <property type="entry name" value="MALTOSE_MALTODEXTRIN TRANSPORT SYSTEM PERMEASE PROTEIN MALF"/>
    <property type="match status" value="1"/>
</dbReference>
<feature type="transmembrane region" description="Helical" evidence="9">
    <location>
        <begin position="347"/>
        <end position="367"/>
    </location>
</feature>
<evidence type="ECO:0000313" key="12">
    <source>
        <dbReference type="EMBL" id="POH65312.1"/>
    </source>
</evidence>
<keyword evidence="7 9" id="KW-1133">Transmembrane helix</keyword>
<dbReference type="AlphaFoldDB" id="A0A2S3ZF60"/>
<feature type="transmembrane region" description="Helical" evidence="9">
    <location>
        <begin position="439"/>
        <end position="461"/>
    </location>
</feature>
<dbReference type="EMBL" id="PPXD01000015">
    <property type="protein sequence ID" value="POH65312.1"/>
    <property type="molecule type" value="Genomic_DNA"/>
</dbReference>
<dbReference type="Pfam" id="PF00528">
    <property type="entry name" value="BPD_transp_1"/>
    <property type="match status" value="1"/>
</dbReference>
<dbReference type="Gene3D" id="2.40.430.10">
    <property type="entry name" value="D-maltodextrin-binding protein, MBP"/>
    <property type="match status" value="1"/>
</dbReference>
<feature type="transmembrane region" description="Helical" evidence="9">
    <location>
        <begin position="64"/>
        <end position="84"/>
    </location>
</feature>
<evidence type="ECO:0000256" key="9">
    <source>
        <dbReference type="RuleBase" id="RU363032"/>
    </source>
</evidence>
<feature type="transmembrane region" description="Helical" evidence="9">
    <location>
        <begin position="37"/>
        <end position="58"/>
    </location>
</feature>
<organism evidence="12 13">
    <name type="scientific">Cryobacterium zongtaii</name>
    <dbReference type="NCBI Taxonomy" id="1259217"/>
    <lineage>
        <taxon>Bacteria</taxon>
        <taxon>Bacillati</taxon>
        <taxon>Actinomycetota</taxon>
        <taxon>Actinomycetes</taxon>
        <taxon>Micrococcales</taxon>
        <taxon>Microbacteriaceae</taxon>
        <taxon>Cryobacterium</taxon>
    </lineage>
</organism>
<evidence type="ECO:0000259" key="11">
    <source>
        <dbReference type="PROSITE" id="PS50928"/>
    </source>
</evidence>
<keyword evidence="6 9" id="KW-0812">Transmembrane</keyword>
<feature type="transmembrane region" description="Helical" evidence="9">
    <location>
        <begin position="509"/>
        <end position="531"/>
    </location>
</feature>
<dbReference type="InterPro" id="IPR047103">
    <property type="entry name" value="MalF_P2_sf"/>
</dbReference>
<evidence type="ECO:0000256" key="2">
    <source>
        <dbReference type="ARBA" id="ARBA00009047"/>
    </source>
</evidence>
<reference evidence="12 13" key="1">
    <citation type="submission" date="2018-01" db="EMBL/GenBank/DDBJ databases">
        <title>Cryobacterium sp. nov., from glaciers in China.</title>
        <authorList>
            <person name="Liu Q."/>
            <person name="Xin Y.-H."/>
        </authorList>
    </citation>
    <scope>NUCLEOTIDE SEQUENCE [LARGE SCALE GENOMIC DNA]</scope>
    <source>
        <strain evidence="12 13">TMN-42</strain>
    </source>
</reference>
<dbReference type="Gene3D" id="1.20.58.370">
    <property type="entry name" value="MalF N-terminal region-like"/>
    <property type="match status" value="1"/>
</dbReference>
<proteinExistence type="inferred from homology"/>
<comment type="subcellular location">
    <subcellularLocation>
        <location evidence="1 9">Cell membrane</location>
        <topology evidence="1 9">Multi-pass membrane protein</topology>
    </subcellularLocation>
</comment>
<evidence type="ECO:0000256" key="7">
    <source>
        <dbReference type="ARBA" id="ARBA00022989"/>
    </source>
</evidence>
<evidence type="ECO:0000256" key="6">
    <source>
        <dbReference type="ARBA" id="ARBA00022692"/>
    </source>
</evidence>
<dbReference type="SUPFAM" id="SSF160964">
    <property type="entry name" value="MalF N-terminal region-like"/>
    <property type="match status" value="1"/>
</dbReference>
<dbReference type="SUPFAM" id="SSF161098">
    <property type="entry name" value="MetI-like"/>
    <property type="match status" value="1"/>
</dbReference>
<protein>
    <recommendedName>
        <fullName evidence="10">Maltose/maltodextrin transport system permease protein</fullName>
    </recommendedName>
</protein>
<evidence type="ECO:0000256" key="8">
    <source>
        <dbReference type="ARBA" id="ARBA00023136"/>
    </source>
</evidence>
<feature type="transmembrane region" description="Helical" evidence="9">
    <location>
        <begin position="396"/>
        <end position="418"/>
    </location>
</feature>
<evidence type="ECO:0000256" key="1">
    <source>
        <dbReference type="ARBA" id="ARBA00004651"/>
    </source>
</evidence>
<dbReference type="CDD" id="cd06261">
    <property type="entry name" value="TM_PBP2"/>
    <property type="match status" value="1"/>
</dbReference>
<dbReference type="PANTHER" id="PTHR47314">
    <property type="entry name" value="MALTOSE/MALTODEXTRIN TRANSPORT SYSTEM PERMEASE PROTEIN MALF"/>
    <property type="match status" value="1"/>
</dbReference>
<dbReference type="GO" id="GO:0015423">
    <property type="term" value="F:ABC-type maltose transporter activity"/>
    <property type="evidence" value="ECO:0007669"/>
    <property type="project" value="TreeGrafter"/>
</dbReference>
<feature type="transmembrane region" description="Helical" evidence="9">
    <location>
        <begin position="310"/>
        <end position="335"/>
    </location>
</feature>
<sequence length="541" mass="58384">MMTTPGTERDRAQIVAAKKSRQAGRIAEAASAGIKVLLVKVLLLGIVDAISVYALFVLFIKQDWLVFSLVLLVTIVVNGIYFRAKGLPAKYLTPGLIFLIIFQIFVIGYSGYIAFTNYGTGHNSTKEDAVNSLILSSQERVPDSPSYAVTVLEQAGAYSFLVTDPDGEISVGSPDAPLERVSDAETDASGQAIALPGYTTLNFSDIVNNQEAIAALAVPVSDDPNDGSLRTPDGSAAYLYLSDLVYDEAAGTMTDASTGVVYTEDPSQGSFIAEDGADLQPGWKVEVGLANFAKAFGTDSIRGPLISVTLWTFAFAFLSVATTFALGLFLAIVFNDLRMRGRNVYRVVMILPYAFPAFLSALVWAGMLNPQFGFINQVLIGGAEIPWLTNEWLAKFSIIFVNLWLGFPYMFLVCTGALQSIPDELQEAATVDGAKPWQVFRLIKLPLLLVSVSPLLIASFAFNFNNFNLIYMLTNGGPRDVTAGVNVGATDILISMVYKVAFVGANRDYGLASAFSILIFVLVALVSIISFKQTKALEELN</sequence>
<keyword evidence="3 9" id="KW-0813">Transport</keyword>
<dbReference type="Pfam" id="PF16296">
    <property type="entry name" value="TM_PBP2_N"/>
    <property type="match status" value="1"/>
</dbReference>
<dbReference type="InterPro" id="IPR035277">
    <property type="entry name" value="MalF_N"/>
</dbReference>
<evidence type="ECO:0000256" key="4">
    <source>
        <dbReference type="ARBA" id="ARBA00022475"/>
    </source>
</evidence>